<protein>
    <submittedName>
        <fullName evidence="5">GntR family transcriptional regulator</fullName>
    </submittedName>
</protein>
<dbReference type="InterPro" id="IPR036390">
    <property type="entry name" value="WH_DNA-bd_sf"/>
</dbReference>
<keyword evidence="2" id="KW-0238">DNA-binding</keyword>
<evidence type="ECO:0000256" key="3">
    <source>
        <dbReference type="ARBA" id="ARBA00023163"/>
    </source>
</evidence>
<proteinExistence type="predicted"/>
<dbReference type="PANTHER" id="PTHR38445">
    <property type="entry name" value="HTH-TYPE TRANSCRIPTIONAL REPRESSOR YTRA"/>
    <property type="match status" value="1"/>
</dbReference>
<name>A0ABW4DRH7_9LACO</name>
<organism evidence="5 6">
    <name type="scientific">Lapidilactobacillus mulanensis</name>
    <dbReference type="NCBI Taxonomy" id="2485999"/>
    <lineage>
        <taxon>Bacteria</taxon>
        <taxon>Bacillati</taxon>
        <taxon>Bacillota</taxon>
        <taxon>Bacilli</taxon>
        <taxon>Lactobacillales</taxon>
        <taxon>Lactobacillaceae</taxon>
        <taxon>Lapidilactobacillus</taxon>
    </lineage>
</organism>
<dbReference type="RefSeq" id="WP_125578166.1">
    <property type="nucleotide sequence ID" value="NZ_JBHTOF010000095.1"/>
</dbReference>
<evidence type="ECO:0000256" key="1">
    <source>
        <dbReference type="ARBA" id="ARBA00023015"/>
    </source>
</evidence>
<dbReference type="Pfam" id="PF00392">
    <property type="entry name" value="GntR"/>
    <property type="match status" value="1"/>
</dbReference>
<sequence length="123" mass="13621">MPDYSHLAYYQKLVVDIKQQVLLGVLQAGDKLPSVREMATRQQLNPNTVAKAYKQLEADGIIYVETGKGSFISASKLEATPQQVVDFGNQLKPILIAAKVSGVAQTQIEQWVKEIYRGENNDA</sequence>
<dbReference type="Gene3D" id="1.10.10.10">
    <property type="entry name" value="Winged helix-like DNA-binding domain superfamily/Winged helix DNA-binding domain"/>
    <property type="match status" value="1"/>
</dbReference>
<dbReference type="Proteomes" id="UP001597244">
    <property type="component" value="Unassembled WGS sequence"/>
</dbReference>
<comment type="caution">
    <text evidence="5">The sequence shown here is derived from an EMBL/GenBank/DDBJ whole genome shotgun (WGS) entry which is preliminary data.</text>
</comment>
<keyword evidence="1" id="KW-0805">Transcription regulation</keyword>
<evidence type="ECO:0000259" key="4">
    <source>
        <dbReference type="PROSITE" id="PS50949"/>
    </source>
</evidence>
<reference evidence="6" key="1">
    <citation type="journal article" date="2019" name="Int. J. Syst. Evol. Microbiol.">
        <title>The Global Catalogue of Microorganisms (GCM) 10K type strain sequencing project: providing services to taxonomists for standard genome sequencing and annotation.</title>
        <authorList>
            <consortium name="The Broad Institute Genomics Platform"/>
            <consortium name="The Broad Institute Genome Sequencing Center for Infectious Disease"/>
            <person name="Wu L."/>
            <person name="Ma J."/>
        </authorList>
    </citation>
    <scope>NUCLEOTIDE SEQUENCE [LARGE SCALE GENOMIC DNA]</scope>
    <source>
        <strain evidence="6">CCM 8951</strain>
    </source>
</reference>
<dbReference type="PROSITE" id="PS50949">
    <property type="entry name" value="HTH_GNTR"/>
    <property type="match status" value="1"/>
</dbReference>
<dbReference type="InterPro" id="IPR036388">
    <property type="entry name" value="WH-like_DNA-bd_sf"/>
</dbReference>
<dbReference type="PANTHER" id="PTHR38445:SF9">
    <property type="entry name" value="HTH-TYPE TRANSCRIPTIONAL REPRESSOR YTRA"/>
    <property type="match status" value="1"/>
</dbReference>
<evidence type="ECO:0000313" key="6">
    <source>
        <dbReference type="Proteomes" id="UP001597244"/>
    </source>
</evidence>
<evidence type="ECO:0000313" key="5">
    <source>
        <dbReference type="EMBL" id="MFD1466084.1"/>
    </source>
</evidence>
<evidence type="ECO:0000256" key="2">
    <source>
        <dbReference type="ARBA" id="ARBA00023125"/>
    </source>
</evidence>
<keyword evidence="3" id="KW-0804">Transcription</keyword>
<gene>
    <name evidence="5" type="ORF">ACFQ4L_08410</name>
</gene>
<feature type="domain" description="HTH gntR-type" evidence="4">
    <location>
        <begin position="7"/>
        <end position="75"/>
    </location>
</feature>
<dbReference type="SUPFAM" id="SSF46785">
    <property type="entry name" value="Winged helix' DNA-binding domain"/>
    <property type="match status" value="1"/>
</dbReference>
<dbReference type="InterPro" id="IPR000524">
    <property type="entry name" value="Tscrpt_reg_HTH_GntR"/>
</dbReference>
<dbReference type="CDD" id="cd07377">
    <property type="entry name" value="WHTH_GntR"/>
    <property type="match status" value="1"/>
</dbReference>
<dbReference type="SMART" id="SM00345">
    <property type="entry name" value="HTH_GNTR"/>
    <property type="match status" value="1"/>
</dbReference>
<accession>A0ABW4DRH7</accession>
<dbReference type="EMBL" id="JBHTOF010000095">
    <property type="protein sequence ID" value="MFD1466084.1"/>
    <property type="molecule type" value="Genomic_DNA"/>
</dbReference>
<keyword evidence="6" id="KW-1185">Reference proteome</keyword>